<name>A0A2C9ZMH0_9ACTN</name>
<gene>
    <name evidence="4" type="ORF">CA984_06595</name>
</gene>
<dbReference type="Gene3D" id="3.30.750.24">
    <property type="entry name" value="STAS domain"/>
    <property type="match status" value="1"/>
</dbReference>
<evidence type="ECO:0000256" key="1">
    <source>
        <dbReference type="ARBA" id="ARBA00009013"/>
    </source>
</evidence>
<dbReference type="Proteomes" id="UP000194761">
    <property type="component" value="Unassembled WGS sequence"/>
</dbReference>
<comment type="similarity">
    <text evidence="1 2">Belongs to the anti-sigma-factor antagonist family.</text>
</comment>
<accession>A0A2C9ZMH0</accession>
<evidence type="ECO:0000313" key="5">
    <source>
        <dbReference type="Proteomes" id="UP000194761"/>
    </source>
</evidence>
<dbReference type="InterPro" id="IPR003658">
    <property type="entry name" value="Anti-sigma_ant"/>
</dbReference>
<dbReference type="InterPro" id="IPR036513">
    <property type="entry name" value="STAS_dom_sf"/>
</dbReference>
<dbReference type="EMBL" id="NGFP01000019">
    <property type="protein sequence ID" value="OUC98536.1"/>
    <property type="molecule type" value="Genomic_DNA"/>
</dbReference>
<sequence>MGIHLERRTDPDGSRVIIPIGDLDRDAADTLAGAVTDSLAQPPGRLVIQMTHVQFCDSSGIVTLLDSHADAARLGTELVLADVSDHLRALFQISALDQVVRIVEESRG</sequence>
<dbReference type="AlphaFoldDB" id="A0A2C9ZMH0"/>
<evidence type="ECO:0000313" key="4">
    <source>
        <dbReference type="EMBL" id="OUC98536.1"/>
    </source>
</evidence>
<proteinExistence type="inferred from homology"/>
<feature type="domain" description="STAS" evidence="3">
    <location>
        <begin position="12"/>
        <end position="108"/>
    </location>
</feature>
<protein>
    <recommendedName>
        <fullName evidence="2">Anti-sigma factor antagonist</fullName>
    </recommendedName>
</protein>
<reference evidence="4 5" key="1">
    <citation type="submission" date="2017-05" db="EMBL/GenBank/DDBJ databases">
        <title>Biotechnological potential of actinobacteria isolated from South African environments.</title>
        <authorList>
            <person name="Le Roes-Hill M."/>
            <person name="Prins A."/>
            <person name="Durrell K.A."/>
        </authorList>
    </citation>
    <scope>NUCLEOTIDE SEQUENCE [LARGE SCALE GENOMIC DNA]</scope>
    <source>
        <strain evidence="4">M26</strain>
    </source>
</reference>
<organism evidence="4 5">
    <name type="scientific">Streptosporangium minutum</name>
    <dbReference type="NCBI Taxonomy" id="569862"/>
    <lineage>
        <taxon>Bacteria</taxon>
        <taxon>Bacillati</taxon>
        <taxon>Actinomycetota</taxon>
        <taxon>Actinomycetes</taxon>
        <taxon>Streptosporangiales</taxon>
        <taxon>Streptosporangiaceae</taxon>
        <taxon>Streptosporangium</taxon>
    </lineage>
</organism>
<dbReference type="SUPFAM" id="SSF52091">
    <property type="entry name" value="SpoIIaa-like"/>
    <property type="match status" value="1"/>
</dbReference>
<dbReference type="InterPro" id="IPR002645">
    <property type="entry name" value="STAS_dom"/>
</dbReference>
<dbReference type="Pfam" id="PF01740">
    <property type="entry name" value="STAS"/>
    <property type="match status" value="1"/>
</dbReference>
<dbReference type="PROSITE" id="PS50801">
    <property type="entry name" value="STAS"/>
    <property type="match status" value="1"/>
</dbReference>
<dbReference type="GO" id="GO:0043856">
    <property type="term" value="F:anti-sigma factor antagonist activity"/>
    <property type="evidence" value="ECO:0007669"/>
    <property type="project" value="InterPro"/>
</dbReference>
<evidence type="ECO:0000259" key="3">
    <source>
        <dbReference type="PROSITE" id="PS50801"/>
    </source>
</evidence>
<evidence type="ECO:0000256" key="2">
    <source>
        <dbReference type="RuleBase" id="RU003749"/>
    </source>
</evidence>
<dbReference type="NCBIfam" id="TIGR00377">
    <property type="entry name" value="ant_ant_sig"/>
    <property type="match status" value="1"/>
</dbReference>
<keyword evidence="5" id="KW-1185">Reference proteome</keyword>
<dbReference type="CDD" id="cd07043">
    <property type="entry name" value="STAS_anti-anti-sigma_factors"/>
    <property type="match status" value="1"/>
</dbReference>
<dbReference type="PANTHER" id="PTHR33495">
    <property type="entry name" value="ANTI-SIGMA FACTOR ANTAGONIST TM_1081-RELATED-RELATED"/>
    <property type="match status" value="1"/>
</dbReference>
<dbReference type="PANTHER" id="PTHR33495:SF2">
    <property type="entry name" value="ANTI-SIGMA FACTOR ANTAGONIST TM_1081-RELATED"/>
    <property type="match status" value="1"/>
</dbReference>
<comment type="caution">
    <text evidence="4">The sequence shown here is derived from an EMBL/GenBank/DDBJ whole genome shotgun (WGS) entry which is preliminary data.</text>
</comment>